<dbReference type="AlphaFoldDB" id="A0AAN6RGZ6"/>
<keyword evidence="2" id="KW-1185">Reference proteome</keyword>
<dbReference type="EMBL" id="WVTA01000008">
    <property type="protein sequence ID" value="KAK3207859.1"/>
    <property type="molecule type" value="Genomic_DNA"/>
</dbReference>
<name>A0AAN6RGZ6_9PLEO</name>
<evidence type="ECO:0000313" key="2">
    <source>
        <dbReference type="Proteomes" id="UP001280581"/>
    </source>
</evidence>
<protein>
    <submittedName>
        <fullName evidence="1">Uncharacterized protein</fullName>
    </submittedName>
</protein>
<sequence length="159" mass="17300">MTNETLTGEFPTLPPNVSIFSPKSPDAADKLLKASLFTRLSASSSTSPDQLSKALQAHSQVSEDFYLTHKNSILIFDGGVEGDELEDLHHEHFRAVCLALKDADIGLDVAKCVHDSKDVLQAGFQLDAMKKGSVLVIDLMHADDDDEDDSEEEDQENGA</sequence>
<gene>
    <name evidence="1" type="ORF">GRF29_96g667952</name>
</gene>
<accession>A0AAN6RGZ6</accession>
<proteinExistence type="predicted"/>
<reference evidence="1 2" key="1">
    <citation type="submission" date="2021-02" db="EMBL/GenBank/DDBJ databases">
        <title>Genome assembly of Pseudopithomyces chartarum.</title>
        <authorList>
            <person name="Jauregui R."/>
            <person name="Singh J."/>
            <person name="Voisey C."/>
        </authorList>
    </citation>
    <scope>NUCLEOTIDE SEQUENCE [LARGE SCALE GENOMIC DNA]</scope>
    <source>
        <strain evidence="1 2">AGR01</strain>
    </source>
</reference>
<evidence type="ECO:0000313" key="1">
    <source>
        <dbReference type="EMBL" id="KAK3207859.1"/>
    </source>
</evidence>
<dbReference type="Proteomes" id="UP001280581">
    <property type="component" value="Unassembled WGS sequence"/>
</dbReference>
<comment type="caution">
    <text evidence="1">The sequence shown here is derived from an EMBL/GenBank/DDBJ whole genome shotgun (WGS) entry which is preliminary data.</text>
</comment>
<organism evidence="1 2">
    <name type="scientific">Pseudopithomyces chartarum</name>
    <dbReference type="NCBI Taxonomy" id="1892770"/>
    <lineage>
        <taxon>Eukaryota</taxon>
        <taxon>Fungi</taxon>
        <taxon>Dikarya</taxon>
        <taxon>Ascomycota</taxon>
        <taxon>Pezizomycotina</taxon>
        <taxon>Dothideomycetes</taxon>
        <taxon>Pleosporomycetidae</taxon>
        <taxon>Pleosporales</taxon>
        <taxon>Massarineae</taxon>
        <taxon>Didymosphaeriaceae</taxon>
        <taxon>Pseudopithomyces</taxon>
    </lineage>
</organism>